<dbReference type="InterPro" id="IPR058647">
    <property type="entry name" value="BSH_CzcB-like"/>
</dbReference>
<dbReference type="AlphaFoldDB" id="A0A068SZN5"/>
<dbReference type="GeneID" id="24259905"/>
<dbReference type="HOGENOM" id="CLU_018816_1_2_5"/>
<dbReference type="EMBL" id="HG938354">
    <property type="protein sequence ID" value="CDN51628.1"/>
    <property type="molecule type" value="Genomic_DNA"/>
</dbReference>
<dbReference type="SUPFAM" id="SSF111369">
    <property type="entry name" value="HlyD-like secretion proteins"/>
    <property type="match status" value="1"/>
</dbReference>
<gene>
    <name evidence="4" type="ORF">RG540_PA09520</name>
</gene>
<feature type="domain" description="CzcB-like barrel-sandwich hybrid" evidence="3">
    <location>
        <begin position="88"/>
        <end position="226"/>
    </location>
</feature>
<protein>
    <submittedName>
        <fullName evidence="4">Putative RND efflux membrane fusion protein</fullName>
    </submittedName>
</protein>
<evidence type="ECO:0000256" key="1">
    <source>
        <dbReference type="ARBA" id="ARBA00009477"/>
    </source>
</evidence>
<dbReference type="PANTHER" id="PTHR30469:SF15">
    <property type="entry name" value="HLYD FAMILY OF SECRETION PROTEINS"/>
    <property type="match status" value="1"/>
</dbReference>
<evidence type="ECO:0000259" key="3">
    <source>
        <dbReference type="Pfam" id="PF25973"/>
    </source>
</evidence>
<keyword evidence="5" id="KW-1185">Reference proteome</keyword>
<evidence type="ECO:0000259" key="2">
    <source>
        <dbReference type="Pfam" id="PF25954"/>
    </source>
</evidence>
<accession>A0A068SZN5</accession>
<dbReference type="PATRIC" id="fig|1028800.3.peg.5585"/>
<evidence type="ECO:0000313" key="4">
    <source>
        <dbReference type="EMBL" id="CDN51628.1"/>
    </source>
</evidence>
<dbReference type="RefSeq" id="WP_041365172.1">
    <property type="nucleotide sequence ID" value="NZ_HG938354.1"/>
</dbReference>
<dbReference type="OrthoDB" id="9806939at2"/>
<proteinExistence type="inferred from homology"/>
<dbReference type="Pfam" id="PF25973">
    <property type="entry name" value="BSH_CzcB"/>
    <property type="match status" value="1"/>
</dbReference>
<dbReference type="NCBIfam" id="TIGR01730">
    <property type="entry name" value="RND_mfp"/>
    <property type="match status" value="1"/>
</dbReference>
<organism evidence="4 5">
    <name type="scientific">Neorhizobium galegae bv. orientalis str. HAMBI 540</name>
    <dbReference type="NCBI Taxonomy" id="1028800"/>
    <lineage>
        <taxon>Bacteria</taxon>
        <taxon>Pseudomonadati</taxon>
        <taxon>Pseudomonadota</taxon>
        <taxon>Alphaproteobacteria</taxon>
        <taxon>Hyphomicrobiales</taxon>
        <taxon>Rhizobiaceae</taxon>
        <taxon>Rhizobium/Agrobacterium group</taxon>
        <taxon>Neorhizobium</taxon>
    </lineage>
</organism>
<dbReference type="Proteomes" id="UP000028181">
    <property type="component" value="Plasmid pHAMBI540a"/>
</dbReference>
<dbReference type="GO" id="GO:0015562">
    <property type="term" value="F:efflux transmembrane transporter activity"/>
    <property type="evidence" value="ECO:0007669"/>
    <property type="project" value="TreeGrafter"/>
</dbReference>
<dbReference type="Pfam" id="PF25954">
    <property type="entry name" value="Beta-barrel_RND_2"/>
    <property type="match status" value="1"/>
</dbReference>
<dbReference type="eggNOG" id="COG0845">
    <property type="taxonomic scope" value="Bacteria"/>
</dbReference>
<dbReference type="KEGG" id="ngg:RG540_PA09520"/>
<dbReference type="PANTHER" id="PTHR30469">
    <property type="entry name" value="MULTIDRUG RESISTANCE PROTEIN MDTA"/>
    <property type="match status" value="1"/>
</dbReference>
<dbReference type="Gene3D" id="1.10.287.470">
    <property type="entry name" value="Helix hairpin bin"/>
    <property type="match status" value="1"/>
</dbReference>
<dbReference type="GO" id="GO:1990281">
    <property type="term" value="C:efflux pump complex"/>
    <property type="evidence" value="ECO:0007669"/>
    <property type="project" value="TreeGrafter"/>
</dbReference>
<comment type="similarity">
    <text evidence="1">Belongs to the membrane fusion protein (MFP) (TC 8.A.1) family.</text>
</comment>
<dbReference type="InterPro" id="IPR058792">
    <property type="entry name" value="Beta-barrel_RND_2"/>
</dbReference>
<name>A0A068SZN5_NEOGA</name>
<feature type="domain" description="CusB-like beta-barrel" evidence="2">
    <location>
        <begin position="236"/>
        <end position="302"/>
    </location>
</feature>
<dbReference type="Gene3D" id="2.40.420.20">
    <property type="match status" value="1"/>
</dbReference>
<dbReference type="Gene3D" id="2.40.30.170">
    <property type="match status" value="1"/>
</dbReference>
<keyword evidence="4" id="KW-0614">Plasmid</keyword>
<sequence length="385" mass="40968">MALKWTIRLTKAGMLLGGVYLAVVFIDPARGTVDANERVKEVVAAVAANQLDKPLELAPSEIADIRPMSMVERLRVSGDLEPINRAVLHAKDGGRIIEVRAVAGQAVKAGDVLARFETDDLQSFLKQREGDRDVAAAEMLLAMQSLNRIEQLAEKNIASQEQLDKARSDVAASTARQKSLSAQADIARTALREAEVLAPFDGVVASRAINQGSRVGAGAELFTIVDTSILEAKVLVSTRDVHRVAIAQRAELHIDGLDGQTVVGSVDRISPVADQGTRFIPVYVRLSNGGARLRGGSFATGTILVRQNEDAIVIPAISLRKDEAGEYVLKLKKGHLVRQPVTVGSGSGGSDGLEISEGLAYGDTIVTVPLPELRPDVTVTIPKAG</sequence>
<dbReference type="Gene3D" id="2.40.50.100">
    <property type="match status" value="1"/>
</dbReference>
<geneLocation type="plasmid" evidence="5">
    <name>II</name>
</geneLocation>
<evidence type="ECO:0000313" key="5">
    <source>
        <dbReference type="Proteomes" id="UP000028181"/>
    </source>
</evidence>
<reference evidence="5" key="1">
    <citation type="journal article" date="2014" name="BMC Genomics">
        <title>Genome sequencing of two Neorhizobium galegae strains reveals a noeT gene responsible for the unusual acetylation of the nodulation factors.</title>
        <authorList>
            <person name="Osterman J."/>
            <person name="Marsh J."/>
            <person name="Laine P.K."/>
            <person name="Zeng Z."/>
            <person name="Alatalo E."/>
            <person name="Sullivan J.T."/>
            <person name="Young J.P."/>
            <person name="Thomas-Oates J."/>
            <person name="Paulin L."/>
            <person name="Lindstrom K."/>
        </authorList>
    </citation>
    <scope>NUCLEOTIDE SEQUENCE [LARGE SCALE GENOMIC DNA]</scope>
    <source>
        <strain evidence="5">HAMBI 540</strain>
    </source>
</reference>
<dbReference type="InterPro" id="IPR006143">
    <property type="entry name" value="RND_pump_MFP"/>
</dbReference>